<proteinExistence type="predicted"/>
<protein>
    <submittedName>
        <fullName evidence="1">Uncharacterized protein</fullName>
    </submittedName>
</protein>
<evidence type="ECO:0000313" key="1">
    <source>
        <dbReference type="EMBL" id="QHT75968.1"/>
    </source>
</evidence>
<dbReference type="EMBL" id="MN739885">
    <property type="protein sequence ID" value="QHT75968.1"/>
    <property type="molecule type" value="Genomic_DNA"/>
</dbReference>
<organism evidence="1">
    <name type="scientific">viral metagenome</name>
    <dbReference type="NCBI Taxonomy" id="1070528"/>
    <lineage>
        <taxon>unclassified sequences</taxon>
        <taxon>metagenomes</taxon>
        <taxon>organismal metagenomes</taxon>
    </lineage>
</organism>
<accession>A0A6C0H5Y3</accession>
<reference evidence="1" key="1">
    <citation type="journal article" date="2020" name="Nature">
        <title>Giant virus diversity and host interactions through global metagenomics.</title>
        <authorList>
            <person name="Schulz F."/>
            <person name="Roux S."/>
            <person name="Paez-Espino D."/>
            <person name="Jungbluth S."/>
            <person name="Walsh D.A."/>
            <person name="Denef V.J."/>
            <person name="McMahon K.D."/>
            <person name="Konstantinidis K.T."/>
            <person name="Eloe-Fadrosh E.A."/>
            <person name="Kyrpides N.C."/>
            <person name="Woyke T."/>
        </authorList>
    </citation>
    <scope>NUCLEOTIDE SEQUENCE</scope>
    <source>
        <strain evidence="1">GVMAG-M-3300023179-71</strain>
    </source>
</reference>
<dbReference type="AlphaFoldDB" id="A0A6C0H5Y3"/>
<name>A0A6C0H5Y3_9ZZZZ</name>
<sequence>MSFLLCFIIILFIILFSLYFKESFVDIGSSLTNHNVNMPLNTTFECQNKCSSQNKCYLTGTQCQSDIDCFGCHPFIKIKKYNNFYVKPLNDSGKMSFYFPNYSTLTSDIGSKSKLFVKNPVALMTPLQGYFTQDPTSPIPANGYLIK</sequence>